<dbReference type="InterPro" id="IPR003323">
    <property type="entry name" value="OTU_dom"/>
</dbReference>
<evidence type="ECO:0000256" key="6">
    <source>
        <dbReference type="ARBA" id="ARBA00012759"/>
    </source>
</evidence>
<evidence type="ECO:0000256" key="12">
    <source>
        <dbReference type="ARBA" id="ARBA00022801"/>
    </source>
</evidence>
<keyword evidence="12" id="KW-0378">Hydrolase</keyword>
<dbReference type="KEGG" id="pmrn:116945222"/>
<evidence type="ECO:0000256" key="14">
    <source>
        <dbReference type="ARBA" id="ARBA00022824"/>
    </source>
</evidence>
<evidence type="ECO:0000256" key="4">
    <source>
        <dbReference type="ARBA" id="ARBA00004348"/>
    </source>
</evidence>
<evidence type="ECO:0000256" key="24">
    <source>
        <dbReference type="SAM" id="MobiDB-lite"/>
    </source>
</evidence>
<proteinExistence type="predicted"/>
<keyword evidence="14" id="KW-0256">Endoplasmic reticulum</keyword>
<keyword evidence="8" id="KW-0597">Phosphoprotein</keyword>
<keyword evidence="9" id="KW-0645">Protease</keyword>
<feature type="compositionally biased region" description="Basic and acidic residues" evidence="24">
    <location>
        <begin position="1239"/>
        <end position="1248"/>
    </location>
</feature>
<feature type="compositionally biased region" description="Low complexity" evidence="24">
    <location>
        <begin position="1201"/>
        <end position="1218"/>
    </location>
</feature>
<dbReference type="GO" id="GO:0005634">
    <property type="term" value="C:nucleus"/>
    <property type="evidence" value="ECO:0007669"/>
    <property type="project" value="UniProtKB-SubCell"/>
</dbReference>
<evidence type="ECO:0000256" key="5">
    <source>
        <dbReference type="ARBA" id="ARBA00004496"/>
    </source>
</evidence>
<feature type="compositionally biased region" description="Basic and acidic residues" evidence="24">
    <location>
        <begin position="1031"/>
        <end position="1048"/>
    </location>
</feature>
<dbReference type="GO" id="GO:0005795">
    <property type="term" value="C:Golgi stack"/>
    <property type="evidence" value="ECO:0007669"/>
    <property type="project" value="UniProtKB-SubCell"/>
</dbReference>
<evidence type="ECO:0000256" key="21">
    <source>
        <dbReference type="ARBA" id="ARBA00071253"/>
    </source>
</evidence>
<evidence type="ECO:0000256" key="1">
    <source>
        <dbReference type="ARBA" id="ARBA00000707"/>
    </source>
</evidence>
<evidence type="ECO:0000256" key="15">
    <source>
        <dbReference type="ARBA" id="ARBA00022990"/>
    </source>
</evidence>
<feature type="compositionally biased region" description="Acidic residues" evidence="24">
    <location>
        <begin position="1272"/>
        <end position="1296"/>
    </location>
</feature>
<dbReference type="PANTHER" id="PTHR14843">
    <property type="entry name" value="DEUBIQUITINATING PROTEIN VCIP135"/>
    <property type="match status" value="1"/>
</dbReference>
<dbReference type="GO" id="GO:0090168">
    <property type="term" value="P:Golgi reassembly"/>
    <property type="evidence" value="ECO:0007669"/>
    <property type="project" value="TreeGrafter"/>
</dbReference>
<evidence type="ECO:0000256" key="19">
    <source>
        <dbReference type="ARBA" id="ARBA00057273"/>
    </source>
</evidence>
<dbReference type="PANTHER" id="PTHR14843:SF2">
    <property type="entry name" value="DEUBIQUITINATING PROTEIN VCPIP1"/>
    <property type="match status" value="1"/>
</dbReference>
<feature type="region of interest" description="Disordered" evidence="24">
    <location>
        <begin position="646"/>
        <end position="775"/>
    </location>
</feature>
<comment type="subunit">
    <text evidence="20">Binds VCP and the ternary complex containing STX5A, NSFL1C and VCP.</text>
</comment>
<keyword evidence="26" id="KW-1185">Reference proteome</keyword>
<dbReference type="Gene3D" id="3.10.20.90">
    <property type="entry name" value="Phosphatidylinositol 3-kinase Catalytic Subunit, Chain A, domain 1"/>
    <property type="match status" value="1"/>
</dbReference>
<evidence type="ECO:0000313" key="27">
    <source>
        <dbReference type="RefSeq" id="XP_032815416.1"/>
    </source>
</evidence>
<dbReference type="CTD" id="80124"/>
<dbReference type="GeneID" id="116945222"/>
<evidence type="ECO:0000256" key="8">
    <source>
        <dbReference type="ARBA" id="ARBA00022553"/>
    </source>
</evidence>
<keyword evidence="15" id="KW-0007">Acetylation</keyword>
<feature type="compositionally biased region" description="Polar residues" evidence="24">
    <location>
        <begin position="650"/>
        <end position="666"/>
    </location>
</feature>
<evidence type="ECO:0000256" key="9">
    <source>
        <dbReference type="ARBA" id="ARBA00022670"/>
    </source>
</evidence>
<evidence type="ECO:0000256" key="17">
    <source>
        <dbReference type="ARBA" id="ARBA00023204"/>
    </source>
</evidence>
<keyword evidence="7" id="KW-0963">Cytoplasm</keyword>
<evidence type="ECO:0000313" key="26">
    <source>
        <dbReference type="Proteomes" id="UP001318040"/>
    </source>
</evidence>
<protein>
    <recommendedName>
        <fullName evidence="21">Deubiquitinating protein VCPIP1</fullName>
        <ecNumber evidence="6">3.4.19.12</ecNumber>
    </recommendedName>
    <alternativeName>
        <fullName evidence="22">Valosin-containing protein p97/p47 complex-interacting protein 1</fullName>
    </alternativeName>
    <alternativeName>
        <fullName evidence="23">Valosin-containing protein p97/p47 complex-interacting protein p135</fullName>
    </alternativeName>
</protein>
<dbReference type="GO" id="GO:0016567">
    <property type="term" value="P:protein ubiquitination"/>
    <property type="evidence" value="ECO:0007669"/>
    <property type="project" value="InterPro"/>
</dbReference>
<dbReference type="GO" id="GO:0016320">
    <property type="term" value="P:endoplasmic reticulum membrane fusion"/>
    <property type="evidence" value="ECO:0007669"/>
    <property type="project" value="TreeGrafter"/>
</dbReference>
<evidence type="ECO:0000256" key="23">
    <source>
        <dbReference type="ARBA" id="ARBA00083298"/>
    </source>
</evidence>
<evidence type="ECO:0000256" key="10">
    <source>
        <dbReference type="ARBA" id="ARBA00022763"/>
    </source>
</evidence>
<evidence type="ECO:0000256" key="18">
    <source>
        <dbReference type="ARBA" id="ARBA00023242"/>
    </source>
</evidence>
<dbReference type="EC" id="3.4.19.12" evidence="6"/>
<dbReference type="GO" id="GO:0005783">
    <property type="term" value="C:endoplasmic reticulum"/>
    <property type="evidence" value="ECO:0007669"/>
    <property type="project" value="UniProtKB-SubCell"/>
</dbReference>
<dbReference type="FunFam" id="3.10.20.90:FF:000146">
    <property type="entry name" value="deubiquitinating protein VCIP135 isoform X1"/>
    <property type="match status" value="1"/>
</dbReference>
<dbReference type="FunFam" id="3.90.70.80:FF:000004">
    <property type="entry name" value="deubiquitinating protein VCIP135 isoform X2"/>
    <property type="match status" value="1"/>
</dbReference>
<dbReference type="InterPro" id="IPR039087">
    <property type="entry name" value="VCPIP1"/>
</dbReference>
<comment type="catalytic activity">
    <reaction evidence="1">
        <text>Thiol-dependent hydrolysis of ester, thioester, amide, peptide and isopeptide bonds formed by the C-terminal Gly of ubiquitin (a 76-residue protein attached to proteins as an intracellular targeting signal).</text>
        <dbReference type="EC" id="3.4.19.12"/>
    </reaction>
</comment>
<feature type="compositionally biased region" description="Basic and acidic residues" evidence="24">
    <location>
        <begin position="1297"/>
        <end position="1309"/>
    </location>
</feature>
<keyword evidence="10" id="KW-0227">DNA damage</keyword>
<evidence type="ECO:0000256" key="22">
    <source>
        <dbReference type="ARBA" id="ARBA00081555"/>
    </source>
</evidence>
<evidence type="ECO:0000256" key="11">
    <source>
        <dbReference type="ARBA" id="ARBA00022786"/>
    </source>
</evidence>
<evidence type="ECO:0000256" key="7">
    <source>
        <dbReference type="ARBA" id="ARBA00022490"/>
    </source>
</evidence>
<evidence type="ECO:0000259" key="25">
    <source>
        <dbReference type="PROSITE" id="PS50802"/>
    </source>
</evidence>
<dbReference type="GO" id="GO:0006508">
    <property type="term" value="P:proteolysis"/>
    <property type="evidence" value="ECO:0007669"/>
    <property type="project" value="UniProtKB-KW"/>
</dbReference>
<feature type="compositionally biased region" description="Gly residues" evidence="24">
    <location>
        <begin position="1052"/>
        <end position="1069"/>
    </location>
</feature>
<keyword evidence="17" id="KW-0234">DNA repair</keyword>
<dbReference type="InterPro" id="IPR045827">
    <property type="entry name" value="VCPIP1_N"/>
</dbReference>
<accession>A0AAJ7TEI8</accession>
<evidence type="ECO:0000256" key="16">
    <source>
        <dbReference type="ARBA" id="ARBA00023034"/>
    </source>
</evidence>
<feature type="compositionally biased region" description="Low complexity" evidence="24">
    <location>
        <begin position="755"/>
        <end position="764"/>
    </location>
</feature>
<evidence type="ECO:0000256" key="13">
    <source>
        <dbReference type="ARBA" id="ARBA00022807"/>
    </source>
</evidence>
<name>A0AAJ7TEI8_PETMA</name>
<dbReference type="GO" id="GO:0035871">
    <property type="term" value="P:protein K11-linked deubiquitination"/>
    <property type="evidence" value="ECO:0007669"/>
    <property type="project" value="TreeGrafter"/>
</dbReference>
<organism evidence="26 27">
    <name type="scientific">Petromyzon marinus</name>
    <name type="common">Sea lamprey</name>
    <dbReference type="NCBI Taxonomy" id="7757"/>
    <lineage>
        <taxon>Eukaryota</taxon>
        <taxon>Metazoa</taxon>
        <taxon>Chordata</taxon>
        <taxon>Craniata</taxon>
        <taxon>Vertebrata</taxon>
        <taxon>Cyclostomata</taxon>
        <taxon>Hyperoartia</taxon>
        <taxon>Petromyzontiformes</taxon>
        <taxon>Petromyzontidae</taxon>
        <taxon>Petromyzon</taxon>
    </lineage>
</organism>
<feature type="region of interest" description="Disordered" evidence="24">
    <location>
        <begin position="851"/>
        <end position="870"/>
    </location>
</feature>
<dbReference type="Pfam" id="PF19437">
    <property type="entry name" value="VCIP135_N"/>
    <property type="match status" value="1"/>
</dbReference>
<dbReference type="PROSITE" id="PS50802">
    <property type="entry name" value="OTU"/>
    <property type="match status" value="1"/>
</dbReference>
<dbReference type="GO" id="GO:0071108">
    <property type="term" value="P:protein K48-linked deubiquitination"/>
    <property type="evidence" value="ECO:0007669"/>
    <property type="project" value="TreeGrafter"/>
</dbReference>
<dbReference type="GO" id="GO:0006281">
    <property type="term" value="P:DNA repair"/>
    <property type="evidence" value="ECO:0007669"/>
    <property type="project" value="UniProtKB-KW"/>
</dbReference>
<keyword evidence="13" id="KW-0788">Thiol protease</keyword>
<feature type="region of interest" description="Disordered" evidence="24">
    <location>
        <begin position="880"/>
        <end position="926"/>
    </location>
</feature>
<feature type="region of interest" description="Disordered" evidence="24">
    <location>
        <begin position="1090"/>
        <end position="1165"/>
    </location>
</feature>
<gene>
    <name evidence="27" type="primary">VCPIP1</name>
</gene>
<feature type="region of interest" description="Disordered" evidence="24">
    <location>
        <begin position="1197"/>
        <end position="1378"/>
    </location>
</feature>
<dbReference type="CDD" id="cd17059">
    <property type="entry name" value="Ubl_OTU1"/>
    <property type="match status" value="1"/>
</dbReference>
<evidence type="ECO:0000256" key="3">
    <source>
        <dbReference type="ARBA" id="ARBA00004240"/>
    </source>
</evidence>
<feature type="domain" description="OTU" evidence="25">
    <location>
        <begin position="183"/>
        <end position="336"/>
    </location>
</feature>
<dbReference type="Pfam" id="PF02338">
    <property type="entry name" value="OTU"/>
    <property type="match status" value="1"/>
</dbReference>
<feature type="region of interest" description="Disordered" evidence="24">
    <location>
        <begin position="1031"/>
        <end position="1069"/>
    </location>
</feature>
<feature type="compositionally biased region" description="Low complexity" evidence="24">
    <location>
        <begin position="916"/>
        <end position="925"/>
    </location>
</feature>
<feature type="compositionally biased region" description="Gly residues" evidence="24">
    <location>
        <begin position="1226"/>
        <end position="1236"/>
    </location>
</feature>
<dbReference type="GO" id="GO:0004843">
    <property type="term" value="F:cysteine-type deubiquitinase activity"/>
    <property type="evidence" value="ECO:0007669"/>
    <property type="project" value="UniProtKB-EC"/>
</dbReference>
<feature type="compositionally biased region" description="Basic and acidic residues" evidence="24">
    <location>
        <begin position="1341"/>
        <end position="1354"/>
    </location>
</feature>
<dbReference type="CDD" id="cd22769">
    <property type="entry name" value="OTU_VCIP135"/>
    <property type="match status" value="1"/>
</dbReference>
<evidence type="ECO:0000256" key="20">
    <source>
        <dbReference type="ARBA" id="ARBA00063733"/>
    </source>
</evidence>
<reference evidence="27" key="1">
    <citation type="submission" date="2025-08" db="UniProtKB">
        <authorList>
            <consortium name="RefSeq"/>
        </authorList>
    </citation>
    <scope>IDENTIFICATION</scope>
    <source>
        <tissue evidence="27">Sperm</tissue>
    </source>
</reference>
<dbReference type="InterPro" id="IPR048857">
    <property type="entry name" value="OTU1_Ubl"/>
</dbReference>
<keyword evidence="11" id="KW-0833">Ubl conjugation pathway</keyword>
<comment type="subcellular location">
    <subcellularLocation>
        <location evidence="5">Cytoplasm</location>
    </subcellularLocation>
    <subcellularLocation>
        <location evidence="3">Endoplasmic reticulum</location>
    </subcellularLocation>
    <subcellularLocation>
        <location evidence="4">Golgi apparatus</location>
        <location evidence="4">Golgi stack</location>
    </subcellularLocation>
    <subcellularLocation>
        <location evidence="2">Nucleus</location>
    </subcellularLocation>
</comment>
<dbReference type="RefSeq" id="XP_032815416.1">
    <property type="nucleotide sequence ID" value="XM_032959525.1"/>
</dbReference>
<keyword evidence="18" id="KW-0539">Nucleus</keyword>
<comment type="function">
    <text evidence="19">Deubiquitinating enzyme involved in DNA repair and reassembly of the Golgi apparatus and the endoplasmic reticulum following mitosis. Necessary for VCP-mediated reassembly of Golgi stacks after mitosis. Plays a role in VCP-mediated formation of transitional endoplasmic reticulum (tER). Mediates dissociation of the ternary complex containing STX5A, NSFL1C and VCP. Also involved in DNA repair following phosphorylation by ATM or ATR: acts by catalyzing deubiquitination of SPRTN, thereby promoting SPRTN recruitment to chromatin and subsequent proteolytic cleavage of covalent DNA-protein cross-links (DPCs). Hydrolyzes 'Lys-11'- and 'Lys-48'-linked polyubiquitin chains.</text>
</comment>
<keyword evidence="16" id="KW-0333">Golgi apparatus</keyword>
<dbReference type="Pfam" id="PF21403">
    <property type="entry name" value="OTU1_UBXL"/>
    <property type="match status" value="1"/>
</dbReference>
<dbReference type="Proteomes" id="UP001318040">
    <property type="component" value="Chromosome 23"/>
</dbReference>
<sequence>MLPGSKKAKDGPRLLAASCPDERCGARLLLPAAGGPAQCSACGRSFEVEAARGPAGLSREQATLQNLLRNFLLTGGSGTGALGGRKPIAPLARVDGLCNYQCKLLSPILTAHGMDRATGRARLLSDMGQGSTFDCAVLGDRGFRIEPENLAVEGYGRDRSGSMVYLRETLRLIAVANGDEERLVPIHAEMDGHCLVHAVSRALVGWELFWHALRQNLKAHFRDNLERYKELFREFVDTCEWQDIVSECDPAFVPPEGVPLGLRNIHIFGLANVLRRPILLLDSWEGMQSPGDYSATFLPGLVEERLCRGHDGRLNEPLCVAWSSADRNHYIPLVGVLGRPPPRLPGLVVPKAWGVPQALLRRYVDFDEDGSCTVGGSRPLRGRYVRRLVVAMEEVYAKRHGGLCPSLVADARHYVYRRPDEADVAGATALALRERRLYRCLSCEALLEFDVPAEWLAPGGRLYELARRSHGLLRTDRSYSFPHFGVVCSYVDGEAEGGGGGGGGGGGCLEADYGESELPRCAWCGASAVRKVVSGDGAVLYKNGDRTRTASGGGTGSVGRCDCGFKHFWDGGEYDRLPEELPVTLEWGGSTVREIVYWFQHESDASLNSNAYAEATKLVAKHFPGEFGSELLVQKVVNAILRQTAKRTADGQQRQPVSLSDGSGQRSCGALGDVGVERTEDGQPEEGSMAVSCESPRMQADAEQAPPSKIILTGPKGRTLHREELTMSQAEQDVARRISDKAPSAQRKATDRIKQQQQQQNHQQQKGKETKEPLPTEVTTTAVLDEVPHGGASSGKTAVRPEPEKKIRAATADGRQATLTLLPSTTFAELRASVEREFGIPVTEQRIRFGFPPRELSAPAPGDEDRPLPLQHGERISVESLAPAGDSQAPRSGPVGQAERRDVTAGGGPARPPSPAGRARPAGSADELDNRENIDLEMSSLHLLVTLTGQDMWSYVKKMPYLFQQGGVFYKKVRNDIGLVDGKHVTLPELPGRTLVYNGDADRLELCLEPGGHFPVGPELDRDVAAALETRARHDRTPAWSRSREGSPSHHGGQGGGSSGSGGMKLGSGGAIVRRSEQQHNVHAFHGKGHSLVSAPAHSPPTQQAPGALSSRATGSGGGSLSSSSSPARAPRESEGRAVRVGPGFTTHHTDATSQADGSATTGSSISQAAIGEQRQRLLEMVSAIQASVEKHMMNRDEQIPPGSRRSAAPRSPAQASATGAPFDNSGGGGGGGGGDTSVRQERTERKSGNLTQPEVLNKLSEPLGKAATQVGEEEDDDDDDDHDHDDNDDEVAEVESDGKGCSDGRDGESSLAGVAVETPMEVMDPHPAVAVAEEEEEEEVVTRPRQTERKMVADEEPEEMESQDAGSAAVPAHMEFT</sequence>
<evidence type="ECO:0000256" key="2">
    <source>
        <dbReference type="ARBA" id="ARBA00004123"/>
    </source>
</evidence>
<feature type="compositionally biased region" description="Polar residues" evidence="24">
    <location>
        <begin position="1152"/>
        <end position="1165"/>
    </location>
</feature>